<keyword evidence="3" id="KW-1185">Reference proteome</keyword>
<dbReference type="AlphaFoldDB" id="A0A914M8V4"/>
<evidence type="ECO:0000256" key="2">
    <source>
        <dbReference type="SAM" id="Phobius"/>
    </source>
</evidence>
<evidence type="ECO:0000256" key="1">
    <source>
        <dbReference type="SAM" id="MobiDB-lite"/>
    </source>
</evidence>
<keyword evidence="2" id="KW-0472">Membrane</keyword>
<proteinExistence type="predicted"/>
<organism evidence="3 4">
    <name type="scientific">Meloidogyne incognita</name>
    <name type="common">Southern root-knot nematode worm</name>
    <name type="synonym">Oxyuris incognita</name>
    <dbReference type="NCBI Taxonomy" id="6306"/>
    <lineage>
        <taxon>Eukaryota</taxon>
        <taxon>Metazoa</taxon>
        <taxon>Ecdysozoa</taxon>
        <taxon>Nematoda</taxon>
        <taxon>Chromadorea</taxon>
        <taxon>Rhabditida</taxon>
        <taxon>Tylenchina</taxon>
        <taxon>Tylenchomorpha</taxon>
        <taxon>Tylenchoidea</taxon>
        <taxon>Meloidogynidae</taxon>
        <taxon>Meloidogyninae</taxon>
        <taxon>Meloidogyne</taxon>
        <taxon>Meloidogyne incognita group</taxon>
    </lineage>
</organism>
<keyword evidence="2" id="KW-0812">Transmembrane</keyword>
<dbReference type="WBParaSite" id="Minc3s01452g23930">
    <property type="protein sequence ID" value="Minc3s01452g23930"/>
    <property type="gene ID" value="Minc3s01452g23930"/>
</dbReference>
<protein>
    <submittedName>
        <fullName evidence="4">Uncharacterized protein</fullName>
    </submittedName>
</protein>
<accession>A0A914M8V4</accession>
<name>A0A914M8V4_MELIC</name>
<reference evidence="4" key="1">
    <citation type="submission" date="2022-11" db="UniProtKB">
        <authorList>
            <consortium name="WormBaseParasite"/>
        </authorList>
    </citation>
    <scope>IDENTIFICATION</scope>
</reference>
<keyword evidence="2" id="KW-1133">Transmembrane helix</keyword>
<evidence type="ECO:0000313" key="4">
    <source>
        <dbReference type="WBParaSite" id="Minc3s01452g23930"/>
    </source>
</evidence>
<feature type="region of interest" description="Disordered" evidence="1">
    <location>
        <begin position="150"/>
        <end position="173"/>
    </location>
</feature>
<dbReference type="Proteomes" id="UP000887563">
    <property type="component" value="Unplaced"/>
</dbReference>
<evidence type="ECO:0000313" key="3">
    <source>
        <dbReference type="Proteomes" id="UP000887563"/>
    </source>
</evidence>
<feature type="transmembrane region" description="Helical" evidence="2">
    <location>
        <begin position="12"/>
        <end position="31"/>
    </location>
</feature>
<sequence>MKNNYCNSLNGLLITSSFIQLFNILAILNSIPQTKAISYRCEGDQVLVVQSFGNDTIRMHCQRLNVCGDVDVHCHYEKNQPACGGKANFVAHVDQPTPLAPVSHTCCEAIPPFEEKMNEIPRQVMEISKIHKFQNLIIHEGNDCFIYELPDPNAPPPEEGEHNNKKEEEEDENEHFTLLNSIDQLPGHINPEGYHYRMRLFLLRYKSPPALLVKGIRRLREGYRVTICRPRCRRVIIEEDERQEKEEENDNLKKWITQKLSGIESQKKIPKTLIKNSSEKIIKGKLTVVDGGVLAPDKQTKIIENETNNIMTRTIANINYNCRKSFKLH</sequence>